<dbReference type="AlphaFoldDB" id="D1C3E5"/>
<dbReference type="STRING" id="479434.Sthe_1327"/>
<organism evidence="4 5">
    <name type="scientific">Sphaerobacter thermophilus (strain ATCC 49802 / DSM 20745 / KCCM 41009 / NCIMB 13125 / S 6022)</name>
    <dbReference type="NCBI Taxonomy" id="479434"/>
    <lineage>
        <taxon>Bacteria</taxon>
        <taxon>Pseudomonadati</taxon>
        <taxon>Thermomicrobiota</taxon>
        <taxon>Thermomicrobia</taxon>
        <taxon>Sphaerobacterales</taxon>
        <taxon>Sphaerobacterineae</taxon>
        <taxon>Sphaerobacteraceae</taxon>
        <taxon>Sphaerobacter</taxon>
    </lineage>
</organism>
<evidence type="ECO:0000313" key="4">
    <source>
        <dbReference type="EMBL" id="ACZ38762.1"/>
    </source>
</evidence>
<accession>D1C3E5</accession>
<feature type="repeat" description="TPR" evidence="1">
    <location>
        <begin position="90"/>
        <end position="123"/>
    </location>
</feature>
<reference evidence="4 5" key="2">
    <citation type="journal article" date="2010" name="Stand. Genomic Sci.">
        <title>Complete genome sequence of Desulfohalobium retbaense type strain (HR(100)).</title>
        <authorList>
            <person name="Spring S."/>
            <person name="Nolan M."/>
            <person name="Lapidus A."/>
            <person name="Glavina Del Rio T."/>
            <person name="Copeland A."/>
            <person name="Tice H."/>
            <person name="Cheng J.F."/>
            <person name="Lucas S."/>
            <person name="Land M."/>
            <person name="Chen F."/>
            <person name="Bruce D."/>
            <person name="Goodwin L."/>
            <person name="Pitluck S."/>
            <person name="Ivanova N."/>
            <person name="Mavromatis K."/>
            <person name="Mikhailova N."/>
            <person name="Pati A."/>
            <person name="Chen A."/>
            <person name="Palaniappan K."/>
            <person name="Hauser L."/>
            <person name="Chang Y.J."/>
            <person name="Jeffries C.D."/>
            <person name="Munk C."/>
            <person name="Kiss H."/>
            <person name="Chain P."/>
            <person name="Han C."/>
            <person name="Brettin T."/>
            <person name="Detter J.C."/>
            <person name="Schuler E."/>
            <person name="Goker M."/>
            <person name="Rohde M."/>
            <person name="Bristow J."/>
            <person name="Eisen J.A."/>
            <person name="Markowitz V."/>
            <person name="Hugenholtz P."/>
            <person name="Kyrpides N.C."/>
            <person name="Klenk H.P."/>
        </authorList>
    </citation>
    <scope>NUCLEOTIDE SEQUENCE [LARGE SCALE GENOMIC DNA]</scope>
    <source>
        <strain evidence="5">ATCC 49802 / DSM 20745 / S 6022</strain>
    </source>
</reference>
<keyword evidence="1" id="KW-0802">TPR repeat</keyword>
<dbReference type="eggNOG" id="COG4235">
    <property type="taxonomic scope" value="Bacteria"/>
</dbReference>
<feature type="region of interest" description="Disordered" evidence="2">
    <location>
        <begin position="1"/>
        <end position="20"/>
    </location>
</feature>
<dbReference type="EMBL" id="CP001823">
    <property type="protein sequence ID" value="ACZ38762.1"/>
    <property type="molecule type" value="Genomic_DNA"/>
</dbReference>
<sequence length="210" mass="23402">MTSRTRNRGRRPVDDRGERAPSRRHSRLFVALAVTISAVLVITLIEVVVLDLFTSRGSDANDFLQPQIAVTPGAQEAEMRARLQENPDDVNAMLVLADLLANTGRASEAVQWYEKAVQARPDDVGLRVAFGRTLMQGGYRLDAEIQFKKAIELAPTNPEPIFLLGQLYQESDPPRESEARAQYERVIEVAPDSVYAERAQEQLDALDRAS</sequence>
<feature type="transmembrane region" description="Helical" evidence="3">
    <location>
        <begin position="28"/>
        <end position="50"/>
    </location>
</feature>
<dbReference type="InterPro" id="IPR052384">
    <property type="entry name" value="TMTC_O-mannosyltransferase"/>
</dbReference>
<dbReference type="PANTHER" id="PTHR44216">
    <property type="entry name" value="PROTEIN O-MANNOSYL-TRANSFERASE TMTC2"/>
    <property type="match status" value="1"/>
</dbReference>
<keyword evidence="5" id="KW-1185">Reference proteome</keyword>
<dbReference type="Pfam" id="PF13432">
    <property type="entry name" value="TPR_16"/>
    <property type="match status" value="1"/>
</dbReference>
<evidence type="ECO:0000256" key="1">
    <source>
        <dbReference type="PROSITE-ProRule" id="PRU00339"/>
    </source>
</evidence>
<dbReference type="PROSITE" id="PS50005">
    <property type="entry name" value="TPR"/>
    <property type="match status" value="1"/>
</dbReference>
<dbReference type="Proteomes" id="UP000002027">
    <property type="component" value="Chromosome 1"/>
</dbReference>
<proteinExistence type="predicted"/>
<dbReference type="InterPro" id="IPR011990">
    <property type="entry name" value="TPR-like_helical_dom_sf"/>
</dbReference>
<dbReference type="RefSeq" id="WP_012871809.1">
    <property type="nucleotide sequence ID" value="NC_013523.1"/>
</dbReference>
<dbReference type="SUPFAM" id="SSF48452">
    <property type="entry name" value="TPR-like"/>
    <property type="match status" value="1"/>
</dbReference>
<name>D1C3E5_SPHTD</name>
<evidence type="ECO:0000313" key="5">
    <source>
        <dbReference type="Proteomes" id="UP000002027"/>
    </source>
</evidence>
<gene>
    <name evidence="4" type="ordered locus">Sthe_1327</name>
</gene>
<dbReference type="PANTHER" id="PTHR44216:SF3">
    <property type="entry name" value="PROTEIN O-MANNOSYL-TRANSFERASE TMTC2"/>
    <property type="match status" value="1"/>
</dbReference>
<dbReference type="InParanoid" id="D1C3E5"/>
<dbReference type="InterPro" id="IPR019734">
    <property type="entry name" value="TPR_rpt"/>
</dbReference>
<protein>
    <submittedName>
        <fullName evidence="4">Tetratricopeptide TPR_2 repeat protein</fullName>
    </submittedName>
</protein>
<keyword evidence="3" id="KW-0472">Membrane</keyword>
<feature type="compositionally biased region" description="Basic and acidic residues" evidence="2">
    <location>
        <begin position="11"/>
        <end position="20"/>
    </location>
</feature>
<dbReference type="Gene3D" id="1.25.40.10">
    <property type="entry name" value="Tetratricopeptide repeat domain"/>
    <property type="match status" value="1"/>
</dbReference>
<evidence type="ECO:0000256" key="2">
    <source>
        <dbReference type="SAM" id="MobiDB-lite"/>
    </source>
</evidence>
<dbReference type="KEGG" id="sti:Sthe_1327"/>
<dbReference type="OrthoDB" id="9769030at2"/>
<evidence type="ECO:0000256" key="3">
    <source>
        <dbReference type="SAM" id="Phobius"/>
    </source>
</evidence>
<keyword evidence="3" id="KW-1133">Transmembrane helix</keyword>
<feature type="compositionally biased region" description="Basic residues" evidence="2">
    <location>
        <begin position="1"/>
        <end position="10"/>
    </location>
</feature>
<keyword evidence="3" id="KW-0812">Transmembrane</keyword>
<reference evidence="5" key="1">
    <citation type="submission" date="2009-11" db="EMBL/GenBank/DDBJ databases">
        <title>The complete chromosome 1 of Sphaerobacter thermophilus DSM 20745.</title>
        <authorList>
            <person name="Lucas S."/>
            <person name="Copeland A."/>
            <person name="Lapidus A."/>
            <person name="Glavina del Rio T."/>
            <person name="Dalin E."/>
            <person name="Tice H."/>
            <person name="Bruce D."/>
            <person name="Goodwin L."/>
            <person name="Pitluck S."/>
            <person name="Kyrpides N."/>
            <person name="Mavromatis K."/>
            <person name="Ivanova N."/>
            <person name="Mikhailova N."/>
            <person name="LaButti K.M."/>
            <person name="Clum A."/>
            <person name="Sun H.I."/>
            <person name="Brettin T."/>
            <person name="Detter J.C."/>
            <person name="Han C."/>
            <person name="Larimer F."/>
            <person name="Land M."/>
            <person name="Hauser L."/>
            <person name="Markowitz V."/>
            <person name="Cheng J.F."/>
            <person name="Hugenholtz P."/>
            <person name="Woyke T."/>
            <person name="Wu D."/>
            <person name="Steenblock K."/>
            <person name="Schneider S."/>
            <person name="Pukall R."/>
            <person name="Goeker M."/>
            <person name="Klenk H.P."/>
            <person name="Eisen J.A."/>
        </authorList>
    </citation>
    <scope>NUCLEOTIDE SEQUENCE [LARGE SCALE GENOMIC DNA]</scope>
    <source>
        <strain evidence="5">ATCC 49802 / DSM 20745 / S 6022</strain>
    </source>
</reference>
<dbReference type="HOGENOM" id="CLU_1309459_0_0_0"/>